<keyword evidence="3" id="KW-0498">Mitosis</keyword>
<dbReference type="GO" id="GO:0031145">
    <property type="term" value="P:anaphase-promoting complex-dependent catabolic process"/>
    <property type="evidence" value="ECO:0007669"/>
    <property type="project" value="TreeGrafter"/>
</dbReference>
<protein>
    <recommendedName>
        <fullName evidence="7">Anaphase-promoting complex subunit 1 middle domain-containing protein</fullName>
    </recommendedName>
</protein>
<gene>
    <name evidence="8" type="primary">Contig19730.g958</name>
    <name evidence="8" type="ORF">STYLEM_7274</name>
</gene>
<dbReference type="GO" id="GO:0005680">
    <property type="term" value="C:anaphase-promoting complex"/>
    <property type="evidence" value="ECO:0007669"/>
    <property type="project" value="InterPro"/>
</dbReference>
<dbReference type="EMBL" id="CCKQ01006961">
    <property type="protein sequence ID" value="CDW78298.1"/>
    <property type="molecule type" value="Genomic_DNA"/>
</dbReference>
<keyword evidence="6" id="KW-0812">Transmembrane</keyword>
<dbReference type="InterPro" id="IPR024990">
    <property type="entry name" value="Apc1"/>
</dbReference>
<accession>A0A078ABZ4</accession>
<evidence type="ECO:0000256" key="3">
    <source>
        <dbReference type="ARBA" id="ARBA00022776"/>
    </source>
</evidence>
<dbReference type="OrthoDB" id="296935at2759"/>
<keyword evidence="2" id="KW-0132">Cell division</keyword>
<dbReference type="PANTHER" id="PTHR12827:SF3">
    <property type="entry name" value="ANAPHASE-PROMOTING COMPLEX SUBUNIT 1"/>
    <property type="match status" value="1"/>
</dbReference>
<evidence type="ECO:0000256" key="6">
    <source>
        <dbReference type="SAM" id="Phobius"/>
    </source>
</evidence>
<evidence type="ECO:0000313" key="9">
    <source>
        <dbReference type="Proteomes" id="UP000039865"/>
    </source>
</evidence>
<feature type="compositionally biased region" description="Low complexity" evidence="5">
    <location>
        <begin position="617"/>
        <end position="634"/>
    </location>
</feature>
<keyword evidence="4" id="KW-0131">Cell cycle</keyword>
<feature type="transmembrane region" description="Helical" evidence="6">
    <location>
        <begin position="1571"/>
        <end position="1593"/>
    </location>
</feature>
<proteinExistence type="inferred from homology"/>
<feature type="compositionally biased region" description="Polar residues" evidence="5">
    <location>
        <begin position="489"/>
        <end position="509"/>
    </location>
</feature>
<reference evidence="8 9" key="1">
    <citation type="submission" date="2014-06" db="EMBL/GenBank/DDBJ databases">
        <authorList>
            <person name="Swart Estienne"/>
        </authorList>
    </citation>
    <scope>NUCLEOTIDE SEQUENCE [LARGE SCALE GENOMIC DNA]</scope>
    <source>
        <strain evidence="8 9">130c</strain>
    </source>
</reference>
<feature type="transmembrane region" description="Helical" evidence="6">
    <location>
        <begin position="1459"/>
        <end position="1482"/>
    </location>
</feature>
<sequence length="2050" mass="234754">MTTADRFKFIRELELTKEKQTFGRSKEEQKLGDKSLRIYSRGGAEFIITLLFKIIDVFPIEDGVIIKTEYNKDHLVFDPFSIRAGNQKQQPQFAYMTITGHPLNDVHPLSFGGKNEMIQTNLDIIQVSYKIPFVVLFNNQSFQLSFGLLKQKKEEVNLDIFEEGEAYVRGIEPNSRHPEIYNISKEYQIYVEEIHSFPIPLAPTFDVCMINFSRHGHQSDDSIKIISNNLAFQLQVQSDDAYSNSNVQYLKKRLRFYNKDLMILDSTQKNAIFYHGVNQIYSLDLIQMVDGQLSVQEKIQAQNASIIGLKHSSKSNVSLAFSNSFEKRFNFRLQINDFLVKSILKTLKKLLPSNLFESFYQDYIDSITRSSQEFKQGNDSQGFDQFKRLQNLIIQIISGESTGNIKKFTSNQSSGISQTVQQTQHQQQQISQTQNKPNQTLQTKILRSSTTNFNDSIANRRKIQTSSSSSTGQQQQQQIQRTQVKSQTGSTQVQTRQSMPIAANKSNQPKRLASGIEQSQPFSVASSVSLQNQSQNPFMELLNSDFHKDNFGTQFSSFFPKNFVIAIPQPVILSQIDEKPTQVSISPTKSSNRVTTQKISSTKQSNTFQPTHERKNSNIQSPSPSQSSSIQSQIQQQQPITIQVQLQSFLRTSKQDFMPFMNKIFELLHLMYEDLKLNNLRDSTERPKLAKLLLRLALLIDPVKKAAFVEYYLKENDFSKSEIDNEVKRYYKEGSLLKKGAEIEPVPKIYKWIEYQLKKQLGMLNFPFSLFFEKTRKIVRLYELLNDSRNNSILNDNLFIKQHIEADNDAIRELIIRGGAYQSDQTYGLQRASEYLMNNRLKDLHPFEKILFCLKDESLNIDDLKNIPSIVALPILEIIRFARLFQKDIQTVAHWPDSLYKLIQREDILNNLRLFERNNQPKAKSFNQETGTNVQRQASKKFALNRGLTNVFADNSIEEIQQEEHRKEMQSNIIKATADLIYQQTNSSSEFENGPKNTSIVDFFKNRFSQDTRLKEVQNMLTSSSEIIVKLEHIQNRETLSEEVFNTEKQKLLDRMFLRHLSKCNGRGALTFGTMQTIPTEVLHIPKINPTGYAPMNESYMQVEFKDDAQSKEMLQWPEFHNGVASALRIAQSFRRDRDNSGVTQQHTRNWIMYHKPQEPKYEHGGFLLAIGLLGQLDTLQPTDIYQHLKSTHDATAIGMLLGRAASKIGTMDDHDTRTLCIHIPYLLPPSLSIDISLSIQSAAVVGAGLLYKGTSNRLMTEMLLAQIGRKPLSDKAIEREGYALASGIALGLVNLGVGNQMQGLSDLKLDERLIRYVEGGKIIDLPQSMLSQNFNHENTQKQGSGCSSIKEGDMVNVHITSQGAIVALALIHLKSNNHQLVNQLQMPQTFYQLESVRPSFLLVKTLCRNLIMWDQIQCSKEWISTQIPQLIREIYENDIQTVLKRNHQKSVIEDGIDFSTVALCYVNILAGAIFSIGFKYVGTGNRQAFQLVNEYTQFFFRKLKIVQSNKDSIGVIHTNFTKNQVDKSTVETCLCVCAFAMSMIMAGTGDIECFRALRVLRKRFEYDMHYGYNMAIHMSLGFLFLGTGAFTFSNNDLAIASLLCSLYPIFPSNPNDNRHHLQALRHFYVLAIETRLLQARDIDSGEFLRIDMEVIVEETNQAGQVEIKNKQIKTPDIINGTIKSIEINNEQYHSVSIDSLGENDSNDQKNIFETKKLKIFEQFGFQKIIYLKKKASITNNSSSQGYQSQNFNIDLETKIQESELMQKLLAQEYSSVDFDLLEQSDKVIENLNMIKDPSISTFYKQFAELKYFQSSTNFSEIEDVLLAQNKDPLGQLSPQEFFKIQDTFDSIQQSLIKNYLFQNTKDKLKTMKVVYSAYHSDQLDFIKIMMELVLNGQQDKIGLLKSYQHFRENQPQLSKLERDSILLFNADEKDSSVGDLNLYLTSMLDDFTSTTSYSKNLKQPYDLFTISLAKQIADKLLNDLNMMGENELVNAYRQQKIKSDPLENGPLIEINESLKMAIQAVIGDLENLNEASLIDKVLLPVILKY</sequence>
<evidence type="ECO:0000313" key="8">
    <source>
        <dbReference type="EMBL" id="CDW78298.1"/>
    </source>
</evidence>
<dbReference type="Gene3D" id="1.25.10.10">
    <property type="entry name" value="Leucine-rich Repeat Variant"/>
    <property type="match status" value="2"/>
</dbReference>
<dbReference type="GO" id="GO:0060090">
    <property type="term" value="F:molecular adaptor activity"/>
    <property type="evidence" value="ECO:0007669"/>
    <property type="project" value="TreeGrafter"/>
</dbReference>
<evidence type="ECO:0000256" key="2">
    <source>
        <dbReference type="ARBA" id="ARBA00022618"/>
    </source>
</evidence>
<evidence type="ECO:0000256" key="4">
    <source>
        <dbReference type="ARBA" id="ARBA00023306"/>
    </source>
</evidence>
<feature type="compositionally biased region" description="Polar residues" evidence="5">
    <location>
        <begin position="581"/>
        <end position="610"/>
    </location>
</feature>
<dbReference type="InterPro" id="IPR011989">
    <property type="entry name" value="ARM-like"/>
</dbReference>
<evidence type="ECO:0000256" key="5">
    <source>
        <dbReference type="SAM" id="MobiDB-lite"/>
    </source>
</evidence>
<dbReference type="Pfam" id="PF20518">
    <property type="entry name" value="Apc1_MidN"/>
    <property type="match status" value="1"/>
</dbReference>
<dbReference type="GO" id="GO:0007091">
    <property type="term" value="P:metaphase/anaphase transition of mitotic cell cycle"/>
    <property type="evidence" value="ECO:0007669"/>
    <property type="project" value="TreeGrafter"/>
</dbReference>
<dbReference type="GO" id="GO:0051301">
    <property type="term" value="P:cell division"/>
    <property type="evidence" value="ECO:0007669"/>
    <property type="project" value="UniProtKB-KW"/>
</dbReference>
<comment type="similarity">
    <text evidence="1">Belongs to the APC1 family.</text>
</comment>
<feature type="domain" description="Anaphase-promoting complex subunit 1 middle" evidence="7">
    <location>
        <begin position="656"/>
        <end position="908"/>
    </location>
</feature>
<keyword evidence="9" id="KW-1185">Reference proteome</keyword>
<evidence type="ECO:0000259" key="7">
    <source>
        <dbReference type="Pfam" id="PF20518"/>
    </source>
</evidence>
<feature type="region of interest" description="Disordered" evidence="5">
    <location>
        <begin position="580"/>
        <end position="634"/>
    </location>
</feature>
<feature type="compositionally biased region" description="Low complexity" evidence="5">
    <location>
        <begin position="464"/>
        <end position="488"/>
    </location>
</feature>
<dbReference type="InterPro" id="IPR046794">
    <property type="entry name" value="Apc1_MidN"/>
</dbReference>
<dbReference type="PANTHER" id="PTHR12827">
    <property type="entry name" value="MEIOTIC CHECKPOINT REGULATOR TSG24 FAMILY MEMBER"/>
    <property type="match status" value="1"/>
</dbReference>
<keyword evidence="6" id="KW-1133">Transmembrane helix</keyword>
<keyword evidence="6" id="KW-0472">Membrane</keyword>
<feature type="region of interest" description="Disordered" evidence="5">
    <location>
        <begin position="462"/>
        <end position="516"/>
    </location>
</feature>
<dbReference type="Proteomes" id="UP000039865">
    <property type="component" value="Unassembled WGS sequence"/>
</dbReference>
<dbReference type="InParanoid" id="A0A078ABZ4"/>
<name>A0A078ABZ4_STYLE</name>
<organism evidence="8 9">
    <name type="scientific">Stylonychia lemnae</name>
    <name type="common">Ciliate</name>
    <dbReference type="NCBI Taxonomy" id="5949"/>
    <lineage>
        <taxon>Eukaryota</taxon>
        <taxon>Sar</taxon>
        <taxon>Alveolata</taxon>
        <taxon>Ciliophora</taxon>
        <taxon>Intramacronucleata</taxon>
        <taxon>Spirotrichea</taxon>
        <taxon>Stichotrichia</taxon>
        <taxon>Sporadotrichida</taxon>
        <taxon>Oxytrichidae</taxon>
        <taxon>Stylonychinae</taxon>
        <taxon>Stylonychia</taxon>
    </lineage>
</organism>
<dbReference type="GO" id="GO:0070979">
    <property type="term" value="P:protein K11-linked ubiquitination"/>
    <property type="evidence" value="ECO:0007669"/>
    <property type="project" value="TreeGrafter"/>
</dbReference>
<evidence type="ECO:0000256" key="1">
    <source>
        <dbReference type="ARBA" id="ARBA00010547"/>
    </source>
</evidence>